<dbReference type="EC" id="2.1.1.-" evidence="1"/>
<evidence type="ECO:0000313" key="1">
    <source>
        <dbReference type="EMBL" id="MDR7100706.1"/>
    </source>
</evidence>
<dbReference type="InterPro" id="IPR029063">
    <property type="entry name" value="SAM-dependent_MTases_sf"/>
</dbReference>
<name>A0ABU1VT90_9GAMM</name>
<accession>A0ABU1VT90</accession>
<reference evidence="1 2" key="1">
    <citation type="submission" date="2023-07" db="EMBL/GenBank/DDBJ databases">
        <title>Sorghum-associated microbial communities from plants grown in Nebraska, USA.</title>
        <authorList>
            <person name="Schachtman D."/>
        </authorList>
    </citation>
    <scope>NUCLEOTIDE SEQUENCE [LARGE SCALE GENOMIC DNA]</scope>
    <source>
        <strain evidence="1 2">BE187</strain>
    </source>
</reference>
<evidence type="ECO:0000313" key="2">
    <source>
        <dbReference type="Proteomes" id="UP001267878"/>
    </source>
</evidence>
<dbReference type="SUPFAM" id="SSF53335">
    <property type="entry name" value="S-adenosyl-L-methionine-dependent methyltransferases"/>
    <property type="match status" value="1"/>
</dbReference>
<comment type="caution">
    <text evidence="1">The sequence shown here is derived from an EMBL/GenBank/DDBJ whole genome shotgun (WGS) entry which is preliminary data.</text>
</comment>
<dbReference type="Proteomes" id="UP001267878">
    <property type="component" value="Unassembled WGS sequence"/>
</dbReference>
<sequence length="247" mass="27033">MDDIVVARLNRPPGRRQRIANQVLARLGTGLRVAARPYSWGYGNVESRVNVFHLASQTCAYNVPGDLVEVGCALGGSSVVIQSVLSGGGETGKSFHVYDSFEGLPEPSATDAADSVYRKGDMAAPLERFEASFRHIGLPSLPVIHRGWFDDTIPAQLPDRISFALIDCDLYTSTAHVLPHVYSRMSPGAIAMFGVYYDPAVYPCEGIQDTYASPGVKRATDEFFADKPERVSVLYANEYSNGYFRKV</sequence>
<dbReference type="PANTHER" id="PTHR40036:SF1">
    <property type="entry name" value="MACROCIN O-METHYLTRANSFERASE"/>
    <property type="match status" value="1"/>
</dbReference>
<dbReference type="PANTHER" id="PTHR40036">
    <property type="entry name" value="MACROCIN O-METHYLTRANSFERASE"/>
    <property type="match status" value="1"/>
</dbReference>
<organism evidence="1 2">
    <name type="scientific">Agrilutibacter niabensis</name>
    <dbReference type="NCBI Taxonomy" id="380628"/>
    <lineage>
        <taxon>Bacteria</taxon>
        <taxon>Pseudomonadati</taxon>
        <taxon>Pseudomonadota</taxon>
        <taxon>Gammaproteobacteria</taxon>
        <taxon>Lysobacterales</taxon>
        <taxon>Lysobacteraceae</taxon>
        <taxon>Agrilutibacter</taxon>
    </lineage>
</organism>
<gene>
    <name evidence="1" type="ORF">J2X04_003087</name>
</gene>
<proteinExistence type="predicted"/>
<keyword evidence="2" id="KW-1185">Reference proteome</keyword>
<dbReference type="Gene3D" id="3.40.50.150">
    <property type="entry name" value="Vaccinia Virus protein VP39"/>
    <property type="match status" value="1"/>
</dbReference>
<protein>
    <submittedName>
        <fullName evidence="1">O-methyltransferase</fullName>
        <ecNumber evidence="1">2.1.1.-</ecNumber>
    </submittedName>
</protein>
<keyword evidence="1" id="KW-0489">Methyltransferase</keyword>
<dbReference type="InterPro" id="IPR008884">
    <property type="entry name" value="TylF_MeTrfase"/>
</dbReference>
<keyword evidence="1" id="KW-0808">Transferase</keyword>
<dbReference type="GO" id="GO:0032259">
    <property type="term" value="P:methylation"/>
    <property type="evidence" value="ECO:0007669"/>
    <property type="project" value="UniProtKB-KW"/>
</dbReference>
<dbReference type="RefSeq" id="WP_310055807.1">
    <property type="nucleotide sequence ID" value="NZ_JAVDVW010000002.1"/>
</dbReference>
<dbReference type="EMBL" id="JAVDVW010000002">
    <property type="protein sequence ID" value="MDR7100706.1"/>
    <property type="molecule type" value="Genomic_DNA"/>
</dbReference>
<dbReference type="Pfam" id="PF05711">
    <property type="entry name" value="TylF"/>
    <property type="match status" value="1"/>
</dbReference>
<dbReference type="GO" id="GO:0008168">
    <property type="term" value="F:methyltransferase activity"/>
    <property type="evidence" value="ECO:0007669"/>
    <property type="project" value="UniProtKB-KW"/>
</dbReference>